<protein>
    <submittedName>
        <fullName evidence="2">Uncharacterized protein</fullName>
    </submittedName>
</protein>
<evidence type="ECO:0000313" key="2">
    <source>
        <dbReference type="EMBL" id="PVY82092.1"/>
    </source>
</evidence>
<organism evidence="2 3">
    <name type="scientific">Convivina intestini</name>
    <dbReference type="NCBI Taxonomy" id="1505726"/>
    <lineage>
        <taxon>Bacteria</taxon>
        <taxon>Bacillati</taxon>
        <taxon>Bacillota</taxon>
        <taxon>Bacilli</taxon>
        <taxon>Lactobacillales</taxon>
        <taxon>Lactobacillaceae</taxon>
        <taxon>Convivina</taxon>
    </lineage>
</organism>
<reference evidence="2 3" key="1">
    <citation type="submission" date="2018-04" db="EMBL/GenBank/DDBJ databases">
        <title>Genomic Encyclopedia of Type Strains, Phase IV (KMG-IV): sequencing the most valuable type-strain genomes for metagenomic binning, comparative biology and taxonomic classification.</title>
        <authorList>
            <person name="Goeker M."/>
        </authorList>
    </citation>
    <scope>NUCLEOTIDE SEQUENCE [LARGE SCALE GENOMIC DNA]</scope>
    <source>
        <strain evidence="2 3">DSM 28795</strain>
    </source>
</reference>
<keyword evidence="1" id="KW-1133">Transmembrane helix</keyword>
<dbReference type="Proteomes" id="UP000245433">
    <property type="component" value="Unassembled WGS sequence"/>
</dbReference>
<keyword evidence="1" id="KW-0812">Transmembrane</keyword>
<feature type="transmembrane region" description="Helical" evidence="1">
    <location>
        <begin position="89"/>
        <end position="105"/>
    </location>
</feature>
<feature type="transmembrane region" description="Helical" evidence="1">
    <location>
        <begin position="49"/>
        <end position="68"/>
    </location>
</feature>
<evidence type="ECO:0000313" key="3">
    <source>
        <dbReference type="Proteomes" id="UP000245433"/>
    </source>
</evidence>
<accession>A0A2U1D3F7</accession>
<gene>
    <name evidence="2" type="ORF">C7384_1171</name>
</gene>
<dbReference type="EMBL" id="QEKT01000017">
    <property type="protein sequence ID" value="PVY82092.1"/>
    <property type="molecule type" value="Genomic_DNA"/>
</dbReference>
<dbReference type="RefSeq" id="WP_116585395.1">
    <property type="nucleotide sequence ID" value="NZ_CAKOEX010000035.1"/>
</dbReference>
<keyword evidence="3" id="KW-1185">Reference proteome</keyword>
<evidence type="ECO:0000256" key="1">
    <source>
        <dbReference type="SAM" id="Phobius"/>
    </source>
</evidence>
<comment type="caution">
    <text evidence="2">The sequence shown here is derived from an EMBL/GenBank/DDBJ whole genome shotgun (WGS) entry which is preliminary data.</text>
</comment>
<name>A0A2U1D3F7_9LACO</name>
<sequence length="106" mass="12592">MSKEWTEKLGYKVIFMTIRLINLFMSPLVFMLIWNWFITKLGLVHIDYWLSFGIMLLINFAFDMNAILNKNNYDNSDYTFDPTASFAKLFVIFITIVMAFIVHLFV</sequence>
<keyword evidence="1" id="KW-0472">Membrane</keyword>
<dbReference type="AlphaFoldDB" id="A0A2U1D3F7"/>
<dbReference type="OrthoDB" id="2152136at2"/>
<proteinExistence type="predicted"/>
<feature type="transmembrane region" description="Helical" evidence="1">
    <location>
        <begin position="20"/>
        <end position="37"/>
    </location>
</feature>